<dbReference type="InParanoid" id="A0A3N7G7P4"/>
<protein>
    <submittedName>
        <fullName evidence="1">Uncharacterized protein</fullName>
    </submittedName>
</protein>
<name>A0A3N7G7P4_POPTR</name>
<evidence type="ECO:0000313" key="2">
    <source>
        <dbReference type="Proteomes" id="UP000006729"/>
    </source>
</evidence>
<dbReference type="AlphaFoldDB" id="A0A3N7G7P4"/>
<accession>A0A3N7G7P4</accession>
<organism evidence="1 2">
    <name type="scientific">Populus trichocarpa</name>
    <name type="common">Western balsam poplar</name>
    <name type="synonym">Populus balsamifera subsp. trichocarpa</name>
    <dbReference type="NCBI Taxonomy" id="3694"/>
    <lineage>
        <taxon>Eukaryota</taxon>
        <taxon>Viridiplantae</taxon>
        <taxon>Streptophyta</taxon>
        <taxon>Embryophyta</taxon>
        <taxon>Tracheophyta</taxon>
        <taxon>Spermatophyta</taxon>
        <taxon>Magnoliopsida</taxon>
        <taxon>eudicotyledons</taxon>
        <taxon>Gunneridae</taxon>
        <taxon>Pentapetalae</taxon>
        <taxon>rosids</taxon>
        <taxon>fabids</taxon>
        <taxon>Malpighiales</taxon>
        <taxon>Salicaceae</taxon>
        <taxon>Saliceae</taxon>
        <taxon>Populus</taxon>
    </lineage>
</organism>
<proteinExistence type="predicted"/>
<sequence>MQLCSSRKHEKLEEALLLFVSWGPSPYPPPLTLESMNHQSIQTDRDV</sequence>
<dbReference type="EMBL" id="CM009307">
    <property type="protein sequence ID" value="RQP03187.1"/>
    <property type="molecule type" value="Genomic_DNA"/>
</dbReference>
<dbReference type="Proteomes" id="UP000006729">
    <property type="component" value="Chromosome 18"/>
</dbReference>
<keyword evidence="2" id="KW-1185">Reference proteome</keyword>
<reference evidence="1 2" key="1">
    <citation type="journal article" date="2006" name="Science">
        <title>The genome of black cottonwood, Populus trichocarpa (Torr. &amp; Gray).</title>
        <authorList>
            <person name="Tuskan G.A."/>
            <person name="Difazio S."/>
            <person name="Jansson S."/>
            <person name="Bohlmann J."/>
            <person name="Grigoriev I."/>
            <person name="Hellsten U."/>
            <person name="Putnam N."/>
            <person name="Ralph S."/>
            <person name="Rombauts S."/>
            <person name="Salamov A."/>
            <person name="Schein J."/>
            <person name="Sterck L."/>
            <person name="Aerts A."/>
            <person name="Bhalerao R.R."/>
            <person name="Bhalerao R.P."/>
            <person name="Blaudez D."/>
            <person name="Boerjan W."/>
            <person name="Brun A."/>
            <person name="Brunner A."/>
            <person name="Busov V."/>
            <person name="Campbell M."/>
            <person name="Carlson J."/>
            <person name="Chalot M."/>
            <person name="Chapman J."/>
            <person name="Chen G.L."/>
            <person name="Cooper D."/>
            <person name="Coutinho P.M."/>
            <person name="Couturier J."/>
            <person name="Covert S."/>
            <person name="Cronk Q."/>
            <person name="Cunningham R."/>
            <person name="Davis J."/>
            <person name="Degroeve S."/>
            <person name="Dejardin A."/>
            <person name="Depamphilis C."/>
            <person name="Detter J."/>
            <person name="Dirks B."/>
            <person name="Dubchak I."/>
            <person name="Duplessis S."/>
            <person name="Ehlting J."/>
            <person name="Ellis B."/>
            <person name="Gendler K."/>
            <person name="Goodstein D."/>
            <person name="Gribskov M."/>
            <person name="Grimwood J."/>
            <person name="Groover A."/>
            <person name="Gunter L."/>
            <person name="Hamberger B."/>
            <person name="Heinze B."/>
            <person name="Helariutta Y."/>
            <person name="Henrissat B."/>
            <person name="Holligan D."/>
            <person name="Holt R."/>
            <person name="Huang W."/>
            <person name="Islam-Faridi N."/>
            <person name="Jones S."/>
            <person name="Jones-Rhoades M."/>
            <person name="Jorgensen R."/>
            <person name="Joshi C."/>
            <person name="Kangasjarvi J."/>
            <person name="Karlsson J."/>
            <person name="Kelleher C."/>
            <person name="Kirkpatrick R."/>
            <person name="Kirst M."/>
            <person name="Kohler A."/>
            <person name="Kalluri U."/>
            <person name="Larimer F."/>
            <person name="Leebens-Mack J."/>
            <person name="Leple J.C."/>
            <person name="Locascio P."/>
            <person name="Lou Y."/>
            <person name="Lucas S."/>
            <person name="Martin F."/>
            <person name="Montanini B."/>
            <person name="Napoli C."/>
            <person name="Nelson D.R."/>
            <person name="Nelson C."/>
            <person name="Nieminen K."/>
            <person name="Nilsson O."/>
            <person name="Pereda V."/>
            <person name="Peter G."/>
            <person name="Philippe R."/>
            <person name="Pilate G."/>
            <person name="Poliakov A."/>
            <person name="Razumovskaya J."/>
            <person name="Richardson P."/>
            <person name="Rinaldi C."/>
            <person name="Ritland K."/>
            <person name="Rouze P."/>
            <person name="Ryaboy D."/>
            <person name="Schmutz J."/>
            <person name="Schrader J."/>
            <person name="Segerman B."/>
            <person name="Shin H."/>
            <person name="Siddiqui A."/>
            <person name="Sterky F."/>
            <person name="Terry A."/>
            <person name="Tsai C.J."/>
            <person name="Uberbacher E."/>
            <person name="Unneberg P."/>
            <person name="Vahala J."/>
            <person name="Wall K."/>
            <person name="Wessler S."/>
            <person name="Yang G."/>
            <person name="Yin T."/>
            <person name="Douglas C."/>
            <person name="Marra M."/>
            <person name="Sandberg G."/>
            <person name="Van de Peer Y."/>
            <person name="Rokhsar D."/>
        </authorList>
    </citation>
    <scope>NUCLEOTIDE SEQUENCE [LARGE SCALE GENOMIC DNA]</scope>
    <source>
        <strain evidence="2">cv. Nisqually</strain>
    </source>
</reference>
<gene>
    <name evidence="1" type="ORF">POPTR_018G149950</name>
</gene>
<evidence type="ECO:0000313" key="1">
    <source>
        <dbReference type="EMBL" id="RQP03187.1"/>
    </source>
</evidence>